<name>A0A1I3JN60_9RHOB</name>
<reference evidence="6" key="1">
    <citation type="submission" date="2016-10" db="EMBL/GenBank/DDBJ databases">
        <authorList>
            <person name="Varghese N."/>
            <person name="Submissions S."/>
        </authorList>
    </citation>
    <scope>NUCLEOTIDE SEQUENCE [LARGE SCALE GENOMIC DNA]</scope>
    <source>
        <strain evidence="6">DSM 26471</strain>
    </source>
</reference>
<dbReference type="PANTHER" id="PTHR42756">
    <property type="entry name" value="TRANSCRIPTIONAL REGULATOR, MARR"/>
    <property type="match status" value="1"/>
</dbReference>
<dbReference type="InterPro" id="IPR036390">
    <property type="entry name" value="WH_DNA-bd_sf"/>
</dbReference>
<evidence type="ECO:0000313" key="5">
    <source>
        <dbReference type="EMBL" id="SFI61335.1"/>
    </source>
</evidence>
<dbReference type="InterPro" id="IPR036388">
    <property type="entry name" value="WH-like_DNA-bd_sf"/>
</dbReference>
<keyword evidence="2 5" id="KW-0238">DNA-binding</keyword>
<evidence type="ECO:0000256" key="1">
    <source>
        <dbReference type="ARBA" id="ARBA00023015"/>
    </source>
</evidence>
<keyword evidence="1" id="KW-0805">Transcription regulation</keyword>
<dbReference type="GO" id="GO:0003700">
    <property type="term" value="F:DNA-binding transcription factor activity"/>
    <property type="evidence" value="ECO:0007669"/>
    <property type="project" value="InterPro"/>
</dbReference>
<accession>A0A1I3JN60</accession>
<dbReference type="OrthoDB" id="511972at2"/>
<evidence type="ECO:0000313" key="6">
    <source>
        <dbReference type="Proteomes" id="UP000199630"/>
    </source>
</evidence>
<dbReference type="GO" id="GO:0003677">
    <property type="term" value="F:DNA binding"/>
    <property type="evidence" value="ECO:0007669"/>
    <property type="project" value="UniProtKB-KW"/>
</dbReference>
<evidence type="ECO:0000256" key="3">
    <source>
        <dbReference type="ARBA" id="ARBA00023163"/>
    </source>
</evidence>
<evidence type="ECO:0000256" key="2">
    <source>
        <dbReference type="ARBA" id="ARBA00023125"/>
    </source>
</evidence>
<dbReference type="InterPro" id="IPR000835">
    <property type="entry name" value="HTH_MarR-typ"/>
</dbReference>
<keyword evidence="6" id="KW-1185">Reference proteome</keyword>
<dbReference type="Gene3D" id="1.10.10.10">
    <property type="entry name" value="Winged helix-like DNA-binding domain superfamily/Winged helix DNA-binding domain"/>
    <property type="match status" value="1"/>
</dbReference>
<dbReference type="PANTHER" id="PTHR42756:SF1">
    <property type="entry name" value="TRANSCRIPTIONAL REPRESSOR OF EMRAB OPERON"/>
    <property type="match status" value="1"/>
</dbReference>
<dbReference type="PROSITE" id="PS50995">
    <property type="entry name" value="HTH_MARR_2"/>
    <property type="match status" value="1"/>
</dbReference>
<dbReference type="EMBL" id="FORH01000001">
    <property type="protein sequence ID" value="SFI61335.1"/>
    <property type="molecule type" value="Genomic_DNA"/>
</dbReference>
<dbReference type="Pfam" id="PF12802">
    <property type="entry name" value="MarR_2"/>
    <property type="match status" value="1"/>
</dbReference>
<dbReference type="Proteomes" id="UP000199630">
    <property type="component" value="Unassembled WGS sequence"/>
</dbReference>
<dbReference type="PRINTS" id="PR00598">
    <property type="entry name" value="HTHMARR"/>
</dbReference>
<dbReference type="AlphaFoldDB" id="A0A1I3JN60"/>
<dbReference type="SUPFAM" id="SSF46785">
    <property type="entry name" value="Winged helix' DNA-binding domain"/>
    <property type="match status" value="1"/>
</dbReference>
<sequence length="150" mass="16687">MTPTDTDPQFHRSRSEGYLVNHMARLFARAIQDGIKPLGLSTGTFPVMLALWEKEGRTQRELVAELGVEQATMANTLARMERDGLITRRAHDRDARVQTVWLTEQARQLQAPAIQAAQEVNIAATRGMSAAERATLMSLITRAIDNLSES</sequence>
<organism evidence="5 6">
    <name type="scientific">Celeribacter neptunius</name>
    <dbReference type="NCBI Taxonomy" id="588602"/>
    <lineage>
        <taxon>Bacteria</taxon>
        <taxon>Pseudomonadati</taxon>
        <taxon>Pseudomonadota</taxon>
        <taxon>Alphaproteobacteria</taxon>
        <taxon>Rhodobacterales</taxon>
        <taxon>Roseobacteraceae</taxon>
        <taxon>Celeribacter</taxon>
    </lineage>
</organism>
<evidence type="ECO:0000259" key="4">
    <source>
        <dbReference type="PROSITE" id="PS50995"/>
    </source>
</evidence>
<feature type="domain" description="HTH marR-type" evidence="4">
    <location>
        <begin position="16"/>
        <end position="145"/>
    </location>
</feature>
<dbReference type="SMART" id="SM00347">
    <property type="entry name" value="HTH_MARR"/>
    <property type="match status" value="1"/>
</dbReference>
<dbReference type="RefSeq" id="WP_090056429.1">
    <property type="nucleotide sequence ID" value="NZ_FORH01000001.1"/>
</dbReference>
<proteinExistence type="predicted"/>
<gene>
    <name evidence="5" type="ORF">SAMN04487991_0398</name>
</gene>
<keyword evidence="3" id="KW-0804">Transcription</keyword>
<protein>
    <submittedName>
        <fullName evidence="5">DNA-binding transcriptional regulator, MarR family</fullName>
    </submittedName>
</protein>
<dbReference type="STRING" id="588602.SAMN04487991_0398"/>